<dbReference type="EMBL" id="FR904650">
    <property type="protein sequence ID" value="CDQ69018.1"/>
    <property type="molecule type" value="Genomic_DNA"/>
</dbReference>
<reference evidence="1" key="1">
    <citation type="journal article" date="2014" name="Nat. Commun.">
        <title>The rainbow trout genome provides novel insights into evolution after whole-genome duplication in vertebrates.</title>
        <authorList>
            <person name="Berthelot C."/>
            <person name="Brunet F."/>
            <person name="Chalopin D."/>
            <person name="Juanchich A."/>
            <person name="Bernard M."/>
            <person name="Noel B."/>
            <person name="Bento P."/>
            <person name="Da Silva C."/>
            <person name="Labadie K."/>
            <person name="Alberti A."/>
            <person name="Aury J.M."/>
            <person name="Louis A."/>
            <person name="Dehais P."/>
            <person name="Bardou P."/>
            <person name="Montfort J."/>
            <person name="Klopp C."/>
            <person name="Cabau C."/>
            <person name="Gaspin C."/>
            <person name="Thorgaard G.H."/>
            <person name="Boussaha M."/>
            <person name="Quillet E."/>
            <person name="Guyomard R."/>
            <person name="Galiana D."/>
            <person name="Bobe J."/>
            <person name="Volff J.N."/>
            <person name="Genet C."/>
            <person name="Wincker P."/>
            <person name="Jaillon O."/>
            <person name="Roest Crollius H."/>
            <person name="Guiguen Y."/>
        </authorList>
    </citation>
    <scope>NUCLEOTIDE SEQUENCE [LARGE SCALE GENOMIC DNA]</scope>
</reference>
<proteinExistence type="predicted"/>
<dbReference type="PaxDb" id="8022-A0A060WNN6"/>
<name>A0A060WNN6_ONCMY</name>
<protein>
    <submittedName>
        <fullName evidence="1">Uncharacterized protein</fullName>
    </submittedName>
</protein>
<evidence type="ECO:0000313" key="1">
    <source>
        <dbReference type="EMBL" id="CDQ69018.1"/>
    </source>
</evidence>
<accession>A0A060WNN6</accession>
<reference evidence="1" key="2">
    <citation type="submission" date="2014-03" db="EMBL/GenBank/DDBJ databases">
        <authorList>
            <person name="Genoscope - CEA"/>
        </authorList>
    </citation>
    <scope>NUCLEOTIDE SEQUENCE</scope>
</reference>
<gene>
    <name evidence="1" type="ORF">GSONMT00028003001</name>
</gene>
<dbReference type="Proteomes" id="UP000193380">
    <property type="component" value="Unassembled WGS sequence"/>
</dbReference>
<evidence type="ECO:0000313" key="2">
    <source>
        <dbReference type="Proteomes" id="UP000193380"/>
    </source>
</evidence>
<organism evidence="1 2">
    <name type="scientific">Oncorhynchus mykiss</name>
    <name type="common">Rainbow trout</name>
    <name type="synonym">Salmo gairdneri</name>
    <dbReference type="NCBI Taxonomy" id="8022"/>
    <lineage>
        <taxon>Eukaryota</taxon>
        <taxon>Metazoa</taxon>
        <taxon>Chordata</taxon>
        <taxon>Craniata</taxon>
        <taxon>Vertebrata</taxon>
        <taxon>Euteleostomi</taxon>
        <taxon>Actinopterygii</taxon>
        <taxon>Neopterygii</taxon>
        <taxon>Teleostei</taxon>
        <taxon>Protacanthopterygii</taxon>
        <taxon>Salmoniformes</taxon>
        <taxon>Salmonidae</taxon>
        <taxon>Salmoninae</taxon>
        <taxon>Oncorhynchus</taxon>
    </lineage>
</organism>
<dbReference type="STRING" id="8022.A0A060WNN6"/>
<sequence length="91" mass="10231">MPLHLHFGAALLKKFQLGTFILKASRRLHYCCSRHTGGQIEGEMAKRWLPFSLLFLVLSLYCAASADNSGLKKMKMQFATGPLLKFQICIS</sequence>
<dbReference type="AlphaFoldDB" id="A0A060WNN6"/>